<dbReference type="SUPFAM" id="SSF56935">
    <property type="entry name" value="Porins"/>
    <property type="match status" value="1"/>
</dbReference>
<evidence type="ECO:0000256" key="2">
    <source>
        <dbReference type="ARBA" id="ARBA00022448"/>
    </source>
</evidence>
<feature type="domain" description="TonB-dependent receptor plug" evidence="9">
    <location>
        <begin position="237"/>
        <end position="366"/>
    </location>
</feature>
<comment type="similarity">
    <text evidence="7">Belongs to the TonB-dependent receptor family.</text>
</comment>
<evidence type="ECO:0000256" key="5">
    <source>
        <dbReference type="ARBA" id="ARBA00023136"/>
    </source>
</evidence>
<keyword evidence="6 7" id="KW-0998">Cell outer membrane</keyword>
<keyword evidence="11" id="KW-1185">Reference proteome</keyword>
<dbReference type="InterPro" id="IPR023996">
    <property type="entry name" value="TonB-dep_OMP_SusC/RagA"/>
</dbReference>
<accession>A0AAP2DA80</accession>
<dbReference type="PROSITE" id="PS52016">
    <property type="entry name" value="TONB_DEPENDENT_REC_3"/>
    <property type="match status" value="1"/>
</dbReference>
<dbReference type="RefSeq" id="WP_254091530.1">
    <property type="nucleotide sequence ID" value="NZ_JAHESC010000024.1"/>
</dbReference>
<name>A0AAP2DA80_9BACT</name>
<dbReference type="AlphaFoldDB" id="A0AAP2DA80"/>
<evidence type="ECO:0000259" key="9">
    <source>
        <dbReference type="Pfam" id="PF07715"/>
    </source>
</evidence>
<evidence type="ECO:0000313" key="11">
    <source>
        <dbReference type="Proteomes" id="UP001319180"/>
    </source>
</evidence>
<dbReference type="GO" id="GO:0009279">
    <property type="term" value="C:cell outer membrane"/>
    <property type="evidence" value="ECO:0007669"/>
    <property type="project" value="UniProtKB-SubCell"/>
</dbReference>
<evidence type="ECO:0000256" key="8">
    <source>
        <dbReference type="SAM" id="Phobius"/>
    </source>
</evidence>
<proteinExistence type="inferred from homology"/>
<organism evidence="10 11">
    <name type="scientific">Dawidia soli</name>
    <dbReference type="NCBI Taxonomy" id="2782352"/>
    <lineage>
        <taxon>Bacteria</taxon>
        <taxon>Pseudomonadati</taxon>
        <taxon>Bacteroidota</taxon>
        <taxon>Cytophagia</taxon>
        <taxon>Cytophagales</taxon>
        <taxon>Chryseotaleaceae</taxon>
        <taxon>Dawidia</taxon>
    </lineage>
</organism>
<evidence type="ECO:0000313" key="10">
    <source>
        <dbReference type="EMBL" id="MBT1688303.1"/>
    </source>
</evidence>
<gene>
    <name evidence="10" type="ORF">KK078_17155</name>
</gene>
<dbReference type="InterPro" id="IPR012910">
    <property type="entry name" value="Plug_dom"/>
</dbReference>
<comment type="caution">
    <text evidence="10">The sequence shown here is derived from an EMBL/GenBank/DDBJ whole genome shotgun (WGS) entry which is preliminary data.</text>
</comment>
<evidence type="ECO:0000256" key="1">
    <source>
        <dbReference type="ARBA" id="ARBA00004571"/>
    </source>
</evidence>
<dbReference type="InterPro" id="IPR008969">
    <property type="entry name" value="CarboxyPept-like_regulatory"/>
</dbReference>
<dbReference type="InterPro" id="IPR023997">
    <property type="entry name" value="TonB-dep_OMP_SusC/RagA_CS"/>
</dbReference>
<dbReference type="Gene3D" id="2.40.170.20">
    <property type="entry name" value="TonB-dependent receptor, beta-barrel domain"/>
    <property type="match status" value="1"/>
</dbReference>
<keyword evidence="5 7" id="KW-0472">Membrane</keyword>
<dbReference type="Pfam" id="PF07715">
    <property type="entry name" value="Plug"/>
    <property type="match status" value="1"/>
</dbReference>
<dbReference type="InterPro" id="IPR036942">
    <property type="entry name" value="Beta-barrel_TonB_sf"/>
</dbReference>
<keyword evidence="4 7" id="KW-0812">Transmembrane</keyword>
<evidence type="ECO:0000256" key="3">
    <source>
        <dbReference type="ARBA" id="ARBA00022452"/>
    </source>
</evidence>
<dbReference type="Gene3D" id="2.60.40.1120">
    <property type="entry name" value="Carboxypeptidase-like, regulatory domain"/>
    <property type="match status" value="1"/>
</dbReference>
<dbReference type="NCBIfam" id="TIGR04057">
    <property type="entry name" value="SusC_RagA_signa"/>
    <property type="match status" value="1"/>
</dbReference>
<keyword evidence="3 7" id="KW-1134">Transmembrane beta strand</keyword>
<feature type="transmembrane region" description="Helical" evidence="8">
    <location>
        <begin position="12"/>
        <end position="35"/>
    </location>
</feature>
<evidence type="ECO:0000256" key="4">
    <source>
        <dbReference type="ARBA" id="ARBA00022692"/>
    </source>
</evidence>
<keyword evidence="2 7" id="KW-0813">Transport</keyword>
<keyword evidence="8" id="KW-1133">Transmembrane helix</keyword>
<dbReference type="Pfam" id="PF13715">
    <property type="entry name" value="CarbopepD_reg_2"/>
    <property type="match status" value="1"/>
</dbReference>
<dbReference type="Gene3D" id="2.170.130.10">
    <property type="entry name" value="TonB-dependent receptor, plug domain"/>
    <property type="match status" value="1"/>
</dbReference>
<protein>
    <submittedName>
        <fullName evidence="10">SusC/RagA family TonB-linked outer membrane protein</fullName>
    </submittedName>
</protein>
<sequence length="1125" mass="124377">MKQNFTHKGLARLYFIMRVSLVNLVFLAITSLQVITAKSAHGQTAEHTFVNIDEQHISLKDLFTKIEEQTNFLFVYAPEVIDEYQDVSITGGRRTVADVLNTLFIGKSIVYSESGLNIIIKRHGDAVSVMAESGKSNAYFRDLVRINGKVVDIKGDPLPGVNVIVKGTTIGTTTGADGYYSIDVPFGSNVIVFSFIGFKSQELNINTQTEFNITLYEDVMSLAEVEVRSTGYWTDTKAKSTGSIVKVTSKEIERQPVTNPLMALQGRVAGLEITPQGGMPGVAPTIRIRGTNSLRSGTNETNGNYPLYVIDGVPVNSAPISSYTNSYTSTGFDPISTINPANIASIEILKDGDATAIYGSRGANGVVIITTKNPKPNDKANIDLSAYSGIGAISRRIQLLGTHEYLSMRREALTNDRLIADQYDYDLKYWDTTRHTNWQKVLLGGTANVTDAQASISAGATNTSFRFGGGYHKETLIFPGNFGYHRVTGNVSLNHVSDNDKFKASMTANYGIDNSNLFNDTGGIVNAALTLPPFAPRLYNDDGTLNWEVHDLGGTSRSTWINPMSFTLNRQKVVTNNLVTNATLAYEIIPQLHVSGNVGYTNLNSDEFTMYPKSAASPETAVTSGTVTFNTNKRSSWIIEPKINFTKTIKEHEINVLAGATWQSSTSDYNIVAGSQYTSDALLGSLKGAGLIESSRDEVTDYRYMSIYSRIGYVLSGKYLLNLTGRRDGSSRFGPGNRFGNFGALGIGWIFSDEEFMKNSIPFINFGKIRTSFGVTGSDQIGDYAYYSLYEVYPQSYQGVRGLQPSSLLNRNFKWEVTEKLEAAIELGLFDDRLGLEVNWYRNRSSNQLVNYPLSVITGFPSVLTNFNATIDNSGWEVSVRADLMQFEDWSWRASANISLPNNKLVKFDGIENSPYAEIYKVGAPLYVKSVYHFIGINPDSGLYDFEDTNNDGLINETDKSPVNLQPRMKYFGGISNTIRYKEFELSFLLQFSHQNLARLLSDMPGRAGVNQPSYVLQRWQQSGDQTDVQRYSTINASENSYKRFLDFVQSDHNVTAASFIRLKTLSLGYELPGQLIKAVHLIAAKVFVQGQNLFAITPYDGLDPETGNTLPPLRMLTIGLQITL</sequence>
<dbReference type="Proteomes" id="UP001319180">
    <property type="component" value="Unassembled WGS sequence"/>
</dbReference>
<reference evidence="10 11" key="1">
    <citation type="submission" date="2021-05" db="EMBL/GenBank/DDBJ databases">
        <title>A Polyphasic approach of four new species of the genus Ohtaekwangia: Ohtaekwangia histidinii sp. nov., Ohtaekwangia cretensis sp. nov., Ohtaekwangia indiensis sp. nov., Ohtaekwangia reichenbachii sp. nov. from diverse environment.</title>
        <authorList>
            <person name="Octaviana S."/>
        </authorList>
    </citation>
    <scope>NUCLEOTIDE SEQUENCE [LARGE SCALE GENOMIC DNA]</scope>
    <source>
        <strain evidence="10 11">PWU37</strain>
    </source>
</reference>
<dbReference type="InterPro" id="IPR039426">
    <property type="entry name" value="TonB-dep_rcpt-like"/>
</dbReference>
<comment type="subcellular location">
    <subcellularLocation>
        <location evidence="1 7">Cell outer membrane</location>
        <topology evidence="1 7">Multi-pass membrane protein</topology>
    </subcellularLocation>
</comment>
<dbReference type="NCBIfam" id="TIGR04056">
    <property type="entry name" value="OMP_RagA_SusC"/>
    <property type="match status" value="1"/>
</dbReference>
<evidence type="ECO:0000256" key="6">
    <source>
        <dbReference type="ARBA" id="ARBA00023237"/>
    </source>
</evidence>
<evidence type="ECO:0000256" key="7">
    <source>
        <dbReference type="PROSITE-ProRule" id="PRU01360"/>
    </source>
</evidence>
<dbReference type="SUPFAM" id="SSF49464">
    <property type="entry name" value="Carboxypeptidase regulatory domain-like"/>
    <property type="match status" value="1"/>
</dbReference>
<dbReference type="InterPro" id="IPR037066">
    <property type="entry name" value="Plug_dom_sf"/>
</dbReference>
<dbReference type="EMBL" id="JAHESC010000024">
    <property type="protein sequence ID" value="MBT1688303.1"/>
    <property type="molecule type" value="Genomic_DNA"/>
</dbReference>